<reference evidence="5 6" key="1">
    <citation type="submission" date="2016-06" db="EMBL/GenBank/DDBJ databases">
        <title>Comparative genomics of the ectomycorrhizal sister species Rhizopogon vinicolor and Rhizopogon vesiculosus (Basidiomycota: Boletales) reveals a divergence of the mating type B locus.</title>
        <authorList>
            <consortium name="DOE Joint Genome Institute"/>
            <person name="Mujic A.B."/>
            <person name="Kuo A."/>
            <person name="Tritt A."/>
            <person name="Lipzen A."/>
            <person name="Chen C."/>
            <person name="Johnson J."/>
            <person name="Sharma A."/>
            <person name="Barry K."/>
            <person name="Grigoriev I.V."/>
            <person name="Spatafora J.W."/>
        </authorList>
    </citation>
    <scope>NUCLEOTIDE SEQUENCE [LARGE SCALE GENOMIC DNA]</scope>
    <source>
        <strain evidence="5 6">AM-OR11-026</strain>
    </source>
</reference>
<gene>
    <name evidence="5" type="ORF">K503DRAFT_689882</name>
</gene>
<dbReference type="InterPro" id="IPR036188">
    <property type="entry name" value="FAD/NAD-bd_sf"/>
</dbReference>
<dbReference type="GO" id="GO:0044550">
    <property type="term" value="P:secondary metabolite biosynthetic process"/>
    <property type="evidence" value="ECO:0007669"/>
    <property type="project" value="TreeGrafter"/>
</dbReference>
<keyword evidence="1" id="KW-0285">Flavoprotein</keyword>
<keyword evidence="3" id="KW-0560">Oxidoreductase</keyword>
<dbReference type="Proteomes" id="UP000092154">
    <property type="component" value="Unassembled WGS sequence"/>
</dbReference>
<dbReference type="PANTHER" id="PTHR46720">
    <property type="entry name" value="HYDROXYLASE, PUTATIVE (AFU_ORTHOLOGUE AFUA_3G01460)-RELATED"/>
    <property type="match status" value="1"/>
</dbReference>
<evidence type="ECO:0000256" key="3">
    <source>
        <dbReference type="ARBA" id="ARBA00023002"/>
    </source>
</evidence>
<dbReference type="STRING" id="1314800.A0A1B7N347"/>
<evidence type="ECO:0000313" key="6">
    <source>
        <dbReference type="Proteomes" id="UP000092154"/>
    </source>
</evidence>
<keyword evidence="2" id="KW-0274">FAD</keyword>
<dbReference type="PANTHER" id="PTHR46720:SF3">
    <property type="entry name" value="FAD-BINDING DOMAIN-CONTAINING PROTEIN-RELATED"/>
    <property type="match status" value="1"/>
</dbReference>
<sequence length="444" mass="48862">MSLSSGTAKFRVAICGAGIGGLSLAVTIGKFADCNVQVDLYEAHDAITTAGTGIVVSRHIREVMEVLGLYQEVIRVSAEPPSSSSGPRFRKSDISQGGFEWFHHILQQHNPDISIHHKHLVDILNQQIPSSCTVHFNKCLTKYVKQSAGSFVLHFADESIETTDVLIGADGIHSSVRKTLFETINEDLIDPSKIRNYSDASWTGTLIYRAVIPSEKLSQTDPENVALRDFVIFCGKGKHIVSYPISKTLINVSAVVSDERKAGTPFEGRRVSDVSREEVEEAFQDFEPAVKNLLKCFEHPSRWVLHVVDDLPLSTCDRVALIGDACHAMTPYMGAGAGQAMADAFVLGRLLAHPLTTLDNVHVALKVYQDVRLSVAQLVALNSKRAGRISQFNLPGYYNGTDQGNEREELEILQEMIINHSEGQGNAITEWQQAERNLQESVAL</sequence>
<evidence type="ECO:0000256" key="2">
    <source>
        <dbReference type="ARBA" id="ARBA00022827"/>
    </source>
</evidence>
<dbReference type="SUPFAM" id="SSF51905">
    <property type="entry name" value="FAD/NAD(P)-binding domain"/>
    <property type="match status" value="1"/>
</dbReference>
<dbReference type="InParanoid" id="A0A1B7N347"/>
<dbReference type="AlphaFoldDB" id="A0A1B7N347"/>
<evidence type="ECO:0000259" key="4">
    <source>
        <dbReference type="Pfam" id="PF01494"/>
    </source>
</evidence>
<dbReference type="Gene3D" id="3.50.50.60">
    <property type="entry name" value="FAD/NAD(P)-binding domain"/>
    <property type="match status" value="1"/>
</dbReference>
<organism evidence="5 6">
    <name type="scientific">Rhizopogon vinicolor AM-OR11-026</name>
    <dbReference type="NCBI Taxonomy" id="1314800"/>
    <lineage>
        <taxon>Eukaryota</taxon>
        <taxon>Fungi</taxon>
        <taxon>Dikarya</taxon>
        <taxon>Basidiomycota</taxon>
        <taxon>Agaricomycotina</taxon>
        <taxon>Agaricomycetes</taxon>
        <taxon>Agaricomycetidae</taxon>
        <taxon>Boletales</taxon>
        <taxon>Suillineae</taxon>
        <taxon>Rhizopogonaceae</taxon>
        <taxon>Rhizopogon</taxon>
    </lineage>
</organism>
<protein>
    <submittedName>
        <fullName evidence="5">FAD/NAD(P)-binding domain-containing protein</fullName>
    </submittedName>
</protein>
<keyword evidence="6" id="KW-1185">Reference proteome</keyword>
<dbReference type="EMBL" id="KV448255">
    <property type="protein sequence ID" value="OAX39284.1"/>
    <property type="molecule type" value="Genomic_DNA"/>
</dbReference>
<evidence type="ECO:0000256" key="1">
    <source>
        <dbReference type="ARBA" id="ARBA00022630"/>
    </source>
</evidence>
<dbReference type="PRINTS" id="PR00420">
    <property type="entry name" value="RNGMNOXGNASE"/>
</dbReference>
<dbReference type="Pfam" id="PF01494">
    <property type="entry name" value="FAD_binding_3"/>
    <property type="match status" value="1"/>
</dbReference>
<proteinExistence type="predicted"/>
<dbReference type="OrthoDB" id="417877at2759"/>
<dbReference type="GO" id="GO:0016491">
    <property type="term" value="F:oxidoreductase activity"/>
    <property type="evidence" value="ECO:0007669"/>
    <property type="project" value="UniProtKB-KW"/>
</dbReference>
<dbReference type="GO" id="GO:0071949">
    <property type="term" value="F:FAD binding"/>
    <property type="evidence" value="ECO:0007669"/>
    <property type="project" value="InterPro"/>
</dbReference>
<name>A0A1B7N347_9AGAM</name>
<evidence type="ECO:0000313" key="5">
    <source>
        <dbReference type="EMBL" id="OAX39284.1"/>
    </source>
</evidence>
<dbReference type="InterPro" id="IPR002938">
    <property type="entry name" value="FAD-bd"/>
</dbReference>
<dbReference type="InterPro" id="IPR051104">
    <property type="entry name" value="FAD_monoxygenase"/>
</dbReference>
<feature type="domain" description="FAD-binding" evidence="4">
    <location>
        <begin position="11"/>
        <end position="380"/>
    </location>
</feature>
<accession>A0A1B7N347</accession>
<dbReference type="SUPFAM" id="SSF54373">
    <property type="entry name" value="FAD-linked reductases, C-terminal domain"/>
    <property type="match status" value="1"/>
</dbReference>